<dbReference type="Pfam" id="PF25944">
    <property type="entry name" value="Beta-barrel_RND"/>
    <property type="match status" value="1"/>
</dbReference>
<keyword evidence="7" id="KW-1185">Reference proteome</keyword>
<name>A0ABS5BVB7_9BACT</name>
<dbReference type="Proteomes" id="UP000676565">
    <property type="component" value="Unassembled WGS sequence"/>
</dbReference>
<evidence type="ECO:0000313" key="6">
    <source>
        <dbReference type="EMBL" id="MBP3957670.1"/>
    </source>
</evidence>
<evidence type="ECO:0000259" key="3">
    <source>
        <dbReference type="Pfam" id="PF25876"/>
    </source>
</evidence>
<dbReference type="Gene3D" id="2.40.420.20">
    <property type="match status" value="1"/>
</dbReference>
<dbReference type="Gene3D" id="2.40.30.170">
    <property type="match status" value="1"/>
</dbReference>
<dbReference type="Gene3D" id="2.40.50.100">
    <property type="match status" value="1"/>
</dbReference>
<gene>
    <name evidence="6" type="ORF">J8F10_20665</name>
</gene>
<comment type="similarity">
    <text evidence="1">Belongs to the membrane fusion protein (MFP) (TC 8.A.1) family.</text>
</comment>
<feature type="domain" description="Multidrug resistance protein MdtA-like beta-barrel" evidence="5">
    <location>
        <begin position="230"/>
        <end position="294"/>
    </location>
</feature>
<feature type="region of interest" description="Disordered" evidence="2">
    <location>
        <begin position="376"/>
        <end position="402"/>
    </location>
</feature>
<feature type="domain" description="Multidrug resistance protein MdtA-like barrel-sandwich hybrid" evidence="4">
    <location>
        <begin position="49"/>
        <end position="198"/>
    </location>
</feature>
<comment type="caution">
    <text evidence="6">The sequence shown here is derived from an EMBL/GenBank/DDBJ whole genome shotgun (WGS) entry which is preliminary data.</text>
</comment>
<protein>
    <submittedName>
        <fullName evidence="6">Efflux RND transporter periplasmic adaptor subunit</fullName>
    </submittedName>
</protein>
<dbReference type="PANTHER" id="PTHR30158:SF10">
    <property type="entry name" value="CATION EFFLUX PUMP"/>
    <property type="match status" value="1"/>
</dbReference>
<evidence type="ECO:0000259" key="4">
    <source>
        <dbReference type="Pfam" id="PF25917"/>
    </source>
</evidence>
<sequence length="402" mass="44083">MLAGVLVGCQRKPPQAPPAVTPTIPVSHPIEREVTDFAEYTGRTDAVESVSVRARVTGELQAVPFGEGTEVRGPKRLGWLTLFPGDLLFQIDPEPYRAMVDQAEGQLQLYKAQRVLAGLNYDQDKQAYDAGAGSISQINLDKANVDSADARIRTAEAALKSAKLNLAYTEIRAPISGRVSRYYYTPGNLVSENQTLLTTIVSMEKMYGYFDVEERTFQRLVGGSTSLLPTVAVRMAIEGETGFPHRGKLDFINNQVNPSTGTIAIRAVFDNERAKGGMWKLLPGMFVRVRIDLGGAYRSALVIDRALGSDQGLKFVYVVDGENKVQYRRVKTGALQEDGLRVVEPYKPGTDKEPESGVKSTEWVVVGGLPQLRPRAEIKPEQIAMPTTLSGGDSTPRRPKKQ</sequence>
<dbReference type="PANTHER" id="PTHR30158">
    <property type="entry name" value="ACRA/E-RELATED COMPONENT OF DRUG EFFLUX TRANSPORTER"/>
    <property type="match status" value="1"/>
</dbReference>
<accession>A0ABS5BVB7</accession>
<dbReference type="EMBL" id="JAGKQQ010000001">
    <property type="protein sequence ID" value="MBP3957670.1"/>
    <property type="molecule type" value="Genomic_DNA"/>
</dbReference>
<dbReference type="InterPro" id="IPR058624">
    <property type="entry name" value="MdtA-like_HH"/>
</dbReference>
<evidence type="ECO:0000256" key="1">
    <source>
        <dbReference type="ARBA" id="ARBA00009477"/>
    </source>
</evidence>
<evidence type="ECO:0000259" key="5">
    <source>
        <dbReference type="Pfam" id="PF25944"/>
    </source>
</evidence>
<dbReference type="InterPro" id="IPR006143">
    <property type="entry name" value="RND_pump_MFP"/>
</dbReference>
<dbReference type="InterPro" id="IPR058626">
    <property type="entry name" value="MdtA-like_b-barrel"/>
</dbReference>
<feature type="domain" description="Multidrug resistance protein MdtA-like alpha-helical hairpin" evidence="3">
    <location>
        <begin position="101"/>
        <end position="169"/>
    </location>
</feature>
<organism evidence="6 7">
    <name type="scientific">Gemmata palustris</name>
    <dbReference type="NCBI Taxonomy" id="2822762"/>
    <lineage>
        <taxon>Bacteria</taxon>
        <taxon>Pseudomonadati</taxon>
        <taxon>Planctomycetota</taxon>
        <taxon>Planctomycetia</taxon>
        <taxon>Gemmatales</taxon>
        <taxon>Gemmataceae</taxon>
        <taxon>Gemmata</taxon>
    </lineage>
</organism>
<evidence type="ECO:0000313" key="7">
    <source>
        <dbReference type="Proteomes" id="UP000676565"/>
    </source>
</evidence>
<dbReference type="SUPFAM" id="SSF111369">
    <property type="entry name" value="HlyD-like secretion proteins"/>
    <property type="match status" value="1"/>
</dbReference>
<dbReference type="Pfam" id="PF25876">
    <property type="entry name" value="HH_MFP_RND"/>
    <property type="match status" value="1"/>
</dbReference>
<proteinExistence type="inferred from homology"/>
<evidence type="ECO:0000256" key="2">
    <source>
        <dbReference type="SAM" id="MobiDB-lite"/>
    </source>
</evidence>
<dbReference type="Gene3D" id="1.10.287.470">
    <property type="entry name" value="Helix hairpin bin"/>
    <property type="match status" value="1"/>
</dbReference>
<dbReference type="Pfam" id="PF25917">
    <property type="entry name" value="BSH_RND"/>
    <property type="match status" value="1"/>
</dbReference>
<reference evidence="6 7" key="1">
    <citation type="submission" date="2021-04" db="EMBL/GenBank/DDBJ databases">
        <authorList>
            <person name="Ivanova A."/>
        </authorList>
    </citation>
    <scope>NUCLEOTIDE SEQUENCE [LARGE SCALE GENOMIC DNA]</scope>
    <source>
        <strain evidence="6 7">G18</strain>
    </source>
</reference>
<dbReference type="NCBIfam" id="TIGR01730">
    <property type="entry name" value="RND_mfp"/>
    <property type="match status" value="1"/>
</dbReference>
<dbReference type="InterPro" id="IPR058625">
    <property type="entry name" value="MdtA-like_BSH"/>
</dbReference>